<feature type="domain" description="Fibronectin type-III" evidence="9">
    <location>
        <begin position="1434"/>
        <end position="1531"/>
    </location>
</feature>
<dbReference type="InterPro" id="IPR050964">
    <property type="entry name" value="Striated_Muscle_Regulatory"/>
</dbReference>
<dbReference type="PROSITE" id="PS50853">
    <property type="entry name" value="FN3"/>
    <property type="match status" value="15"/>
</dbReference>
<dbReference type="InterPro" id="IPR003598">
    <property type="entry name" value="Ig_sub2"/>
</dbReference>
<gene>
    <name evidence="10" type="primary">ORF131864</name>
</gene>
<feature type="compositionally biased region" description="Polar residues" evidence="7">
    <location>
        <begin position="71"/>
        <end position="82"/>
    </location>
</feature>
<feature type="region of interest" description="Disordered" evidence="7">
    <location>
        <begin position="102"/>
        <end position="124"/>
    </location>
</feature>
<feature type="compositionally biased region" description="Basic and acidic residues" evidence="7">
    <location>
        <begin position="224"/>
        <end position="244"/>
    </location>
</feature>
<feature type="domain" description="Ig-like" evidence="8">
    <location>
        <begin position="672"/>
        <end position="760"/>
    </location>
</feature>
<evidence type="ECO:0000256" key="7">
    <source>
        <dbReference type="SAM" id="MobiDB-lite"/>
    </source>
</evidence>
<name>A0A0B7ARG1_9EUPU</name>
<feature type="compositionally biased region" description="Polar residues" evidence="7">
    <location>
        <begin position="111"/>
        <end position="121"/>
    </location>
</feature>
<evidence type="ECO:0000256" key="6">
    <source>
        <dbReference type="ARBA" id="ARBA00023319"/>
    </source>
</evidence>
<evidence type="ECO:0000256" key="3">
    <source>
        <dbReference type="ARBA" id="ARBA00022490"/>
    </source>
</evidence>
<dbReference type="EMBL" id="HACG01035630">
    <property type="protein sequence ID" value="CEK82495.1"/>
    <property type="molecule type" value="Transcribed_RNA"/>
</dbReference>
<feature type="domain" description="Fibronectin type-III" evidence="9">
    <location>
        <begin position="1334"/>
        <end position="1432"/>
    </location>
</feature>
<dbReference type="PROSITE" id="PS50835">
    <property type="entry name" value="IG_LIKE"/>
    <property type="match status" value="4"/>
</dbReference>
<feature type="domain" description="Fibronectin type-III" evidence="9">
    <location>
        <begin position="1534"/>
        <end position="1633"/>
    </location>
</feature>
<evidence type="ECO:0000256" key="5">
    <source>
        <dbReference type="ARBA" id="ARBA00023157"/>
    </source>
</evidence>
<organism evidence="10">
    <name type="scientific">Arion vulgaris</name>
    <dbReference type="NCBI Taxonomy" id="1028688"/>
    <lineage>
        <taxon>Eukaryota</taxon>
        <taxon>Metazoa</taxon>
        <taxon>Spiralia</taxon>
        <taxon>Lophotrochozoa</taxon>
        <taxon>Mollusca</taxon>
        <taxon>Gastropoda</taxon>
        <taxon>Heterobranchia</taxon>
        <taxon>Euthyneura</taxon>
        <taxon>Panpulmonata</taxon>
        <taxon>Eupulmonata</taxon>
        <taxon>Stylommatophora</taxon>
        <taxon>Helicina</taxon>
        <taxon>Arionoidea</taxon>
        <taxon>Arionidae</taxon>
        <taxon>Arion</taxon>
    </lineage>
</organism>
<dbReference type="PANTHER" id="PTHR13817:SF171">
    <property type="entry name" value="STRETCHIN-MLCK, ISOFORM U"/>
    <property type="match status" value="1"/>
</dbReference>
<keyword evidence="3" id="KW-0963">Cytoplasm</keyword>
<feature type="domain" description="Fibronectin type-III" evidence="9">
    <location>
        <begin position="1943"/>
        <end position="2039"/>
    </location>
</feature>
<dbReference type="GO" id="GO:0060298">
    <property type="term" value="P:positive regulation of sarcomere organization"/>
    <property type="evidence" value="ECO:0007669"/>
    <property type="project" value="UniProtKB-ARBA"/>
</dbReference>
<feature type="domain" description="Fibronectin type-III" evidence="9">
    <location>
        <begin position="1734"/>
        <end position="1823"/>
    </location>
</feature>
<dbReference type="InterPro" id="IPR003961">
    <property type="entry name" value="FN3_dom"/>
</dbReference>
<feature type="domain" description="Fibronectin type-III" evidence="9">
    <location>
        <begin position="1234"/>
        <end position="1329"/>
    </location>
</feature>
<dbReference type="InterPro" id="IPR003599">
    <property type="entry name" value="Ig_sub"/>
</dbReference>
<sequence>VDSKLPVDKTQTEAIFQEQLLPSQTQDKQKSETEQAITFKETTDSVKDSAEVPDSPVGTLPSYKTGDSSEETSNNFFVNKSSEDGSFQQTKFVADVDLKEDLPVNQPLGGSENTLKSVSFDSENKLPAEQKLQDFVTKEESHPLISATEVPDSQTKALPVIRREDNLKDTVPGSTEAESTQPTAETNRTFDRQLNASEDQVTKLQKTDQQTRDLPPEVYLSPEDQEKTQTLKSEKTSEKPESGQHKLLVSAEEEPTKEEYQKVDVKEQRKDRREAKNKKNKVEEQEETAVNFEEEKNLLRKKREREYREQETEEQQEENTLQRRKRERENREQETEDRQEENLPKPLAPRFVDTMDDCVTELGDLARFDCRVSAYPDPEITWYKDGNKVIPSAKHELLNFHDDIFSLLIKKVDQADSGCYTCVAKNVYGEAKSQALLNVMGLKEKITDAHVAPSFLTKFYDLEAVEGVPVEFVCLIDGNPEPSVTWFLNGQEVHNSSEVLTRRQDDTVMLAFRSIKIDHSGEVICKLKNDAGQAMCKARLKVKEDLAKRGQRPIFLEQPSDKEVTEGDEVTFECVVSGVPEPEITWYFNGRELHESHHRIMRQKPGQKYTLTIREVLPEYAGVYTCKAVNKAGDASCAVELSVKELLPDHSLKGKYYDSNLAYDSAKYSYPPSFTRRIQDLRTVPGRMARFEAMMIGIPDPQVEWQKDGFPLKWGSKYKMGREGNTAILVVDSCENVDDGTYTCTIFNDAGKASCSAQLKVQEERVQQSLPRFMSPARGVDLYRESPSPAPKRPVTREIPLEDKIPTIPLDKPVLLDVKSNSAKLSWMPAPTARLPENAQKITYIIEACQLPNKQWVRLDSNIEATTHYVHGLKPDTEYLFRVKAENRFGTSDPTLTCTLKPREEPKRRESVLRDSETPARPVLPKTRPYVSDYGRETIQLGWKPVELPEYTSRSMSVPPVTYRVEAQKLPSEEWVPLASRVKKPSIYLSDLDSDRDYNIRIRAQTPYGISQPTEPVWIPRAKSFTGVPVSRPTITEIEEGTARLQWNRVDIPAFDGSDEPLLYMIEMQEPPSYRWRELARRVPHNYYIVRDLEPAQDYRFRVRAESRDGLLSEPSPATSLFRTLALSHAPIDRLVVEDYDPDLQSARLSWRRVEIPPYGAEENPLLYMIECGTPGGEGWRTLASGIPTTRYRIPDVLPTEDYMFRVRALTQYGVSPPSYPTMLNRRPSPMRPMTQDLTISGLEPEGLRLSWRSTSVPPPRASEPVSYQIEASDYPKQEWRPLATNIRDTSYRLGGLKPSSDYSFRVRALTPSGLAEPAPPVTLTSLPARPRFPVREPTVSELGSDSVRIQWKPAELPYYSRHITPITYTVDYQEVPGRDWVIAARSIPDTSYTVRGLRGDRDYRFRVCPENEFGPGEYSLPVHIRRRTAPILPTREPLLSNIYPTSATLSWPAATLASGISNRPITYRVEGREPPSSVWYDVAGRLPSTSYNLQFLYPDQDYMFRVSADYDGVESEPTMSVYLPRRAGPPKMSRDAPMVSSVHPESLILSWRSVELPSRITDYSPVTYRIEVQEGPSSDWRPLERQINQTHFHVTKLRPDIDYSFRVRAENEFGTSDPTDSVLVRKRAVAPFMTQHEPLISDVRSDSLRLTWQPAEMPSYLSDSVPVTYTIFTQEYGDHSWQPIARRVSGTSYYVTGLSPDTDYSFRVQAENSFGTSTPSFPSRLYRKLKGPIYSPVIEDVDSTSFRLSWKKPALSKPTTYSVETLEPTTWKWRPLVSSLPHPSFRVTGIQPSTDYAFRVRAEVDSVITDPSLPISFSRRRANERAMSEQPVHTKALPTVPVERPTLSEVYEDSVRINWHPTYYHGSSRKHVPQVFRLEVRELPDTNWHTLVPRTNAWSYEVTDLKPNQDYAFRVRSVTDTGMSEPSLPVFMYRQATTPKIPLPSPEISDIGEDYIGLRWKLVDVPAFDIDETPLSFMIEAQRVSEYDWRPVARGITGLSHKVTGLEPSHDYRFRLRGETPIGLTQPSVTVPVYRNPVQTGVPITNLRIDKDTSQPYAARLRWNPVYIQPYGTNTNLTYTLEVQEPPRSDWYPLARDILSTSYTVPELSPLKDYLFRVKARIPGGEYSAPTPAIPFYRAPASTLHRALPPATPYIDDYAPIARNYIDGLILKVPPRMSIEKPDMDVLSPDCVHLTWKAARVPLATSSLSPTTYRVEVRHEDSFEWIEKATGLKGLSTHIRGLNPYIDYAFRVRAVNDFGWSESTLPAFLHRPQELRDAAMDFEHLETYGSTLSDISVPRMPIDTPRIGLLQDHSLNLSWTPARIPAYARKTPITYVVEKRDSIDRDWTPLASRLTDTTYTVRNIEPKQDYLFRIRAENEHGLSDATLPAALTRSKASPFIRSSSSRERDLDSSSRRSSYSYIDSISTGVPPRVPAGRPSIADITDWPNTVMATSSCTLIYQGAGKDQVYY</sequence>
<dbReference type="CDD" id="cd00063">
    <property type="entry name" value="FN3"/>
    <property type="match status" value="15"/>
</dbReference>
<feature type="domain" description="Ig-like" evidence="8">
    <location>
        <begin position="553"/>
        <end position="642"/>
    </location>
</feature>
<keyword evidence="5" id="KW-1015">Disulfide bond</keyword>
<feature type="domain" description="Ig-like" evidence="8">
    <location>
        <begin position="453"/>
        <end position="541"/>
    </location>
</feature>
<accession>A0A0B7ARG1</accession>
<evidence type="ECO:0000313" key="10">
    <source>
        <dbReference type="EMBL" id="CEK82495.1"/>
    </source>
</evidence>
<evidence type="ECO:0000256" key="2">
    <source>
        <dbReference type="ARBA" id="ARBA00006692"/>
    </source>
</evidence>
<feature type="compositionally biased region" description="Basic and acidic residues" evidence="7">
    <location>
        <begin position="205"/>
        <end position="215"/>
    </location>
</feature>
<proteinExistence type="inferred from homology"/>
<keyword evidence="4" id="KW-0677">Repeat</keyword>
<feature type="domain" description="Fibronectin type-III" evidence="9">
    <location>
        <begin position="925"/>
        <end position="1025"/>
    </location>
</feature>
<feature type="region of interest" description="Disordered" evidence="7">
    <location>
        <begin position="143"/>
        <end position="292"/>
    </location>
</feature>
<feature type="domain" description="Fibronectin type-III" evidence="9">
    <location>
        <begin position="1635"/>
        <end position="1733"/>
    </location>
</feature>
<dbReference type="Pfam" id="PF00041">
    <property type="entry name" value="fn3"/>
    <property type="match status" value="10"/>
</dbReference>
<dbReference type="SUPFAM" id="SSF49265">
    <property type="entry name" value="Fibronectin type III"/>
    <property type="match status" value="9"/>
</dbReference>
<evidence type="ECO:0000256" key="4">
    <source>
        <dbReference type="ARBA" id="ARBA00022737"/>
    </source>
</evidence>
<feature type="compositionally biased region" description="Basic and acidic residues" evidence="7">
    <location>
        <begin position="41"/>
        <end position="50"/>
    </location>
</feature>
<comment type="subcellular location">
    <subcellularLocation>
        <location evidence="1">Cytoplasm</location>
    </subcellularLocation>
</comment>
<feature type="domain" description="Fibronectin type-III" evidence="9">
    <location>
        <begin position="2179"/>
        <end position="2275"/>
    </location>
</feature>
<dbReference type="Gene3D" id="2.60.40.10">
    <property type="entry name" value="Immunoglobulins"/>
    <property type="match status" value="19"/>
</dbReference>
<dbReference type="SUPFAM" id="SSF48726">
    <property type="entry name" value="Immunoglobulin"/>
    <property type="match status" value="4"/>
</dbReference>
<feature type="compositionally biased region" description="Polar residues" evidence="7">
    <location>
        <begin position="172"/>
        <end position="204"/>
    </location>
</feature>
<feature type="domain" description="Ig-like" evidence="8">
    <location>
        <begin position="349"/>
        <end position="438"/>
    </location>
</feature>
<feature type="compositionally biased region" description="Basic and acidic residues" evidence="7">
    <location>
        <begin position="257"/>
        <end position="274"/>
    </location>
</feature>
<dbReference type="SMART" id="SM00408">
    <property type="entry name" value="IGc2"/>
    <property type="match status" value="4"/>
</dbReference>
<dbReference type="Pfam" id="PF07679">
    <property type="entry name" value="I-set"/>
    <property type="match status" value="4"/>
</dbReference>
<dbReference type="GO" id="GO:0031672">
    <property type="term" value="C:A band"/>
    <property type="evidence" value="ECO:0007669"/>
    <property type="project" value="UniProtKB-ARBA"/>
</dbReference>
<dbReference type="InterPro" id="IPR013098">
    <property type="entry name" value="Ig_I-set"/>
</dbReference>
<dbReference type="InterPro" id="IPR013783">
    <property type="entry name" value="Ig-like_fold"/>
</dbReference>
<feature type="region of interest" description="Disordered" evidence="7">
    <location>
        <begin position="304"/>
        <end position="349"/>
    </location>
</feature>
<dbReference type="PANTHER" id="PTHR13817">
    <property type="entry name" value="TITIN"/>
    <property type="match status" value="1"/>
</dbReference>
<dbReference type="InterPro" id="IPR036116">
    <property type="entry name" value="FN3_sf"/>
</dbReference>
<dbReference type="SMART" id="SM00060">
    <property type="entry name" value="FN3"/>
    <property type="match status" value="15"/>
</dbReference>
<feature type="region of interest" description="Disordered" evidence="7">
    <location>
        <begin position="903"/>
        <end position="929"/>
    </location>
</feature>
<reference evidence="10" key="1">
    <citation type="submission" date="2014-12" db="EMBL/GenBank/DDBJ databases">
        <title>Insight into the proteome of Arion vulgaris.</title>
        <authorList>
            <person name="Aradska J."/>
            <person name="Bulat T."/>
            <person name="Smidak R."/>
            <person name="Sarate P."/>
            <person name="Gangsoo J."/>
            <person name="Sialana F."/>
            <person name="Bilban M."/>
            <person name="Lubec G."/>
        </authorList>
    </citation>
    <scope>NUCLEOTIDE SEQUENCE</scope>
    <source>
        <tissue evidence="10">Skin</tissue>
    </source>
</reference>
<feature type="non-terminal residue" evidence="10">
    <location>
        <position position="1"/>
    </location>
</feature>
<dbReference type="InterPro" id="IPR036179">
    <property type="entry name" value="Ig-like_dom_sf"/>
</dbReference>
<dbReference type="FunFam" id="2.60.40.10:FF:000107">
    <property type="entry name" value="Myosin, light chain kinase a"/>
    <property type="match status" value="1"/>
</dbReference>
<feature type="domain" description="Fibronectin type-III" evidence="9">
    <location>
        <begin position="2044"/>
        <end position="2143"/>
    </location>
</feature>
<feature type="domain" description="Fibronectin type-III" evidence="9">
    <location>
        <begin position="1842"/>
        <end position="1942"/>
    </location>
</feature>
<feature type="domain" description="Fibronectin type-III" evidence="9">
    <location>
        <begin position="809"/>
        <end position="905"/>
    </location>
</feature>
<keyword evidence="6" id="KW-0393">Immunoglobulin domain</keyword>
<feature type="domain" description="Fibronectin type-III" evidence="9">
    <location>
        <begin position="1131"/>
        <end position="1229"/>
    </location>
</feature>
<evidence type="ECO:0000256" key="1">
    <source>
        <dbReference type="ARBA" id="ARBA00004496"/>
    </source>
</evidence>
<dbReference type="GO" id="GO:0045989">
    <property type="term" value="P:positive regulation of striated muscle contraction"/>
    <property type="evidence" value="ECO:0007669"/>
    <property type="project" value="UniProtKB-ARBA"/>
</dbReference>
<feature type="domain" description="Fibronectin type-III" evidence="9">
    <location>
        <begin position="1029"/>
        <end position="1127"/>
    </location>
</feature>
<comment type="similarity">
    <text evidence="2">Belongs to the protein kinase superfamily. CAMK Ser/Thr protein kinase family.</text>
</comment>
<dbReference type="FunFam" id="2.60.40.10:FF:000345">
    <property type="entry name" value="Muscle M-line assembly protein unc-89"/>
    <property type="match status" value="1"/>
</dbReference>
<dbReference type="FunFam" id="2.60.40.10:FF:000425">
    <property type="entry name" value="Myosin light chain kinase"/>
    <property type="match status" value="2"/>
</dbReference>
<feature type="region of interest" description="Disordered" evidence="7">
    <location>
        <begin position="15"/>
        <end position="82"/>
    </location>
</feature>
<dbReference type="InterPro" id="IPR007110">
    <property type="entry name" value="Ig-like_dom"/>
</dbReference>
<dbReference type="SMART" id="SM00409">
    <property type="entry name" value="IG"/>
    <property type="match status" value="4"/>
</dbReference>
<feature type="domain" description="Fibronectin type-III" evidence="9">
    <location>
        <begin position="2302"/>
        <end position="2398"/>
    </location>
</feature>
<evidence type="ECO:0000259" key="8">
    <source>
        <dbReference type="PROSITE" id="PS50835"/>
    </source>
</evidence>
<feature type="compositionally biased region" description="Basic and acidic residues" evidence="7">
    <location>
        <begin position="903"/>
        <end position="918"/>
    </location>
</feature>
<protein>
    <submittedName>
        <fullName evidence="10">Uncharacterized protein</fullName>
    </submittedName>
</protein>
<evidence type="ECO:0000259" key="9">
    <source>
        <dbReference type="PROSITE" id="PS50853"/>
    </source>
</evidence>